<evidence type="ECO:0000313" key="1">
    <source>
        <dbReference type="EMBL" id="KAE8637336.1"/>
    </source>
</evidence>
<gene>
    <name evidence="1" type="ORF">Csa_000007</name>
</gene>
<name>A0ACB6HBQ4_CUCSA</name>
<accession>A0ACB6HBQ4</accession>
<proteinExistence type="predicted"/>
<comment type="caution">
    <text evidence="1">The sequence shown here is derived from an EMBL/GenBank/DDBJ whole genome shotgun (WGS) entry which is preliminary data.</text>
</comment>
<sequence>IEGEILIGCPEEHGDPAANDKTIPRTGKGQYRRASKLLPGNGIGRGFPDSIIRAEVLLSRPLVSDLWEVQWKKSGN</sequence>
<reference evidence="1 2" key="5">
    <citation type="journal article" date="2019" name="Gigascience">
        <title>A chromosome-scale genome assembly of cucumber (Cucumis sativus L.).</title>
        <authorList>
            <person name="Li Q."/>
            <person name="Li H."/>
            <person name="Huang W."/>
            <person name="Xu Y."/>
            <person name="Zhou Q."/>
            <person name="Wang S."/>
            <person name="Ruan J."/>
            <person name="Huang S."/>
            <person name="Zhang Z."/>
        </authorList>
    </citation>
    <scope>NUCLEOTIDE SEQUENCE [LARGE SCALE GENOMIC DNA]</scope>
    <source>
        <strain evidence="2">cv. 9930</strain>
        <tissue evidence="1">Leaf</tissue>
    </source>
</reference>
<protein>
    <submittedName>
        <fullName evidence="1">Uncharacterized protein</fullName>
    </submittedName>
</protein>
<dbReference type="EMBL" id="ACHR03000048">
    <property type="protein sequence ID" value="KAE8637336.1"/>
    <property type="molecule type" value="Genomic_DNA"/>
</dbReference>
<evidence type="ECO:0000313" key="2">
    <source>
        <dbReference type="Proteomes" id="UP000029981"/>
    </source>
</evidence>
<reference evidence="1 2" key="3">
    <citation type="journal article" date="2010" name="BMC Genomics">
        <title>Transcriptome sequencing and comparative analysis of cucumber flowers with different sex types.</title>
        <authorList>
            <person name="Guo S."/>
            <person name="Zheng Y."/>
            <person name="Joung J.G."/>
            <person name="Liu S."/>
            <person name="Zhang Z."/>
            <person name="Crasta O.R."/>
            <person name="Sobral B.W."/>
            <person name="Xu Y."/>
            <person name="Huang S."/>
            <person name="Fei Z."/>
        </authorList>
    </citation>
    <scope>NUCLEOTIDE SEQUENCE [LARGE SCALE GENOMIC DNA]</scope>
    <source>
        <strain evidence="2">cv. 9930</strain>
        <tissue evidence="1">Leaf</tissue>
    </source>
</reference>
<dbReference type="Proteomes" id="UP000029981">
    <property type="component" value="Unassembled WGS sequence"/>
</dbReference>
<feature type="non-terminal residue" evidence="1">
    <location>
        <position position="1"/>
    </location>
</feature>
<reference evidence="1 2" key="2">
    <citation type="journal article" date="2009" name="PLoS ONE">
        <title>An integrated genetic and cytogenetic map of the cucumber genome.</title>
        <authorList>
            <person name="Ren Y."/>
            <person name="Zhang Z."/>
            <person name="Liu J."/>
            <person name="Staub J.E."/>
            <person name="Han Y."/>
            <person name="Cheng Z."/>
            <person name="Li X."/>
            <person name="Lu J."/>
            <person name="Miao H."/>
            <person name="Kang H."/>
            <person name="Xie B."/>
            <person name="Gu X."/>
            <person name="Wang X."/>
            <person name="Du Y."/>
            <person name="Jin W."/>
            <person name="Huang S."/>
        </authorList>
    </citation>
    <scope>NUCLEOTIDE SEQUENCE [LARGE SCALE GENOMIC DNA]</scope>
    <source>
        <strain evidence="2">cv. 9930</strain>
        <tissue evidence="1">Leaf</tissue>
    </source>
</reference>
<organism evidence="1 2">
    <name type="scientific">Cucumis sativus</name>
    <name type="common">Cucumber</name>
    <dbReference type="NCBI Taxonomy" id="3659"/>
    <lineage>
        <taxon>Eukaryota</taxon>
        <taxon>Viridiplantae</taxon>
        <taxon>Streptophyta</taxon>
        <taxon>Embryophyta</taxon>
        <taxon>Tracheophyta</taxon>
        <taxon>Spermatophyta</taxon>
        <taxon>Magnoliopsida</taxon>
        <taxon>eudicotyledons</taxon>
        <taxon>Gunneridae</taxon>
        <taxon>Pentapetalae</taxon>
        <taxon>rosids</taxon>
        <taxon>fabids</taxon>
        <taxon>Cucurbitales</taxon>
        <taxon>Cucurbitaceae</taxon>
        <taxon>Benincaseae</taxon>
        <taxon>Cucumis</taxon>
    </lineage>
</organism>
<keyword evidence="2" id="KW-1185">Reference proteome</keyword>
<reference evidence="1 2" key="4">
    <citation type="journal article" date="2011" name="BMC Genomics">
        <title>RNA-Seq improves annotation of protein-coding genes in the cucumber genome.</title>
        <authorList>
            <person name="Li Z."/>
            <person name="Zhang Z."/>
            <person name="Yan P."/>
            <person name="Huang S."/>
            <person name="Fei Z."/>
            <person name="Lin K."/>
        </authorList>
    </citation>
    <scope>NUCLEOTIDE SEQUENCE [LARGE SCALE GENOMIC DNA]</scope>
    <source>
        <strain evidence="2">cv. 9930</strain>
        <tissue evidence="1">Leaf</tissue>
    </source>
</reference>
<reference evidence="1 2" key="1">
    <citation type="journal article" date="2009" name="Nat. Genet.">
        <title>The genome of the cucumber, Cucumis sativus L.</title>
        <authorList>
            <person name="Huang S."/>
            <person name="Li R."/>
            <person name="Zhang Z."/>
            <person name="Li L."/>
            <person name="Gu X."/>
            <person name="Fan W."/>
            <person name="Lucas W.J."/>
            <person name="Wang X."/>
            <person name="Xie B."/>
            <person name="Ni P."/>
            <person name="Ren Y."/>
            <person name="Zhu H."/>
            <person name="Li J."/>
            <person name="Lin K."/>
            <person name="Jin W."/>
            <person name="Fei Z."/>
            <person name="Li G."/>
            <person name="Staub J."/>
            <person name="Kilian A."/>
            <person name="van der Vossen E.A."/>
            <person name="Wu Y."/>
            <person name="Guo J."/>
            <person name="He J."/>
            <person name="Jia Z."/>
            <person name="Ren Y."/>
            <person name="Tian G."/>
            <person name="Lu Y."/>
            <person name="Ruan J."/>
            <person name="Qian W."/>
            <person name="Wang M."/>
            <person name="Huang Q."/>
            <person name="Li B."/>
            <person name="Xuan Z."/>
            <person name="Cao J."/>
            <person name="Asan"/>
            <person name="Wu Z."/>
            <person name="Zhang J."/>
            <person name="Cai Q."/>
            <person name="Bai Y."/>
            <person name="Zhao B."/>
            <person name="Han Y."/>
            <person name="Li Y."/>
            <person name="Li X."/>
            <person name="Wang S."/>
            <person name="Shi Q."/>
            <person name="Liu S."/>
            <person name="Cho W.K."/>
            <person name="Kim J.Y."/>
            <person name="Xu Y."/>
            <person name="Heller-Uszynska K."/>
            <person name="Miao H."/>
            <person name="Cheng Z."/>
            <person name="Zhang S."/>
            <person name="Wu J."/>
            <person name="Yang Y."/>
            <person name="Kang H."/>
            <person name="Li M."/>
            <person name="Liang H."/>
            <person name="Ren X."/>
            <person name="Shi Z."/>
            <person name="Wen M."/>
            <person name="Jian M."/>
            <person name="Yang H."/>
            <person name="Zhang G."/>
            <person name="Yang Z."/>
            <person name="Chen R."/>
            <person name="Liu S."/>
            <person name="Li J."/>
            <person name="Ma L."/>
            <person name="Liu H."/>
            <person name="Zhou Y."/>
            <person name="Zhao J."/>
            <person name="Fang X."/>
            <person name="Li G."/>
            <person name="Fang L."/>
            <person name="Li Y."/>
            <person name="Liu D."/>
            <person name="Zheng H."/>
            <person name="Zhang Y."/>
            <person name="Qin N."/>
            <person name="Li Z."/>
            <person name="Yang G."/>
            <person name="Yang S."/>
            <person name="Bolund L."/>
            <person name="Kristiansen K."/>
            <person name="Zheng H."/>
            <person name="Li S."/>
            <person name="Zhang X."/>
            <person name="Yang H."/>
            <person name="Wang J."/>
            <person name="Sun R."/>
            <person name="Zhang B."/>
            <person name="Jiang S."/>
            <person name="Wang J."/>
            <person name="Du Y."/>
            <person name="Li S."/>
        </authorList>
    </citation>
    <scope>NUCLEOTIDE SEQUENCE [LARGE SCALE GENOMIC DNA]</scope>
    <source>
        <strain evidence="2">cv. 9930</strain>
        <tissue evidence="1">Leaf</tissue>
    </source>
</reference>